<dbReference type="SUPFAM" id="SSF55957">
    <property type="entry name" value="Phosphoglucomutase, C-terminal domain"/>
    <property type="match status" value="1"/>
</dbReference>
<dbReference type="SUPFAM" id="SSF53738">
    <property type="entry name" value="Phosphoglucomutase, first 3 domains"/>
    <property type="match status" value="1"/>
</dbReference>
<accession>A0A168CX69</accession>
<dbReference type="GO" id="GO:0006166">
    <property type="term" value="P:purine ribonucleoside salvage"/>
    <property type="evidence" value="ECO:0007669"/>
    <property type="project" value="TreeGrafter"/>
</dbReference>
<organism evidence="6 7">
    <name type="scientific">Ascosphaera apis ARSEF 7405</name>
    <dbReference type="NCBI Taxonomy" id="392613"/>
    <lineage>
        <taxon>Eukaryota</taxon>
        <taxon>Fungi</taxon>
        <taxon>Dikarya</taxon>
        <taxon>Ascomycota</taxon>
        <taxon>Pezizomycotina</taxon>
        <taxon>Eurotiomycetes</taxon>
        <taxon>Eurotiomycetidae</taxon>
        <taxon>Onygenales</taxon>
        <taxon>Ascosphaeraceae</taxon>
        <taxon>Ascosphaera</taxon>
    </lineage>
</organism>
<name>A0A168CX69_9EURO</name>
<dbReference type="Gene3D" id="3.30.310.50">
    <property type="entry name" value="Alpha-D-phosphohexomutase, C-terminal domain"/>
    <property type="match status" value="1"/>
</dbReference>
<dbReference type="Pfam" id="PF00408">
    <property type="entry name" value="PGM_PMM_IV"/>
    <property type="match status" value="1"/>
</dbReference>
<dbReference type="GO" id="GO:0008973">
    <property type="term" value="F:phosphopentomutase activity"/>
    <property type="evidence" value="ECO:0007669"/>
    <property type="project" value="TreeGrafter"/>
</dbReference>
<dbReference type="GO" id="GO:0046872">
    <property type="term" value="F:metal ion binding"/>
    <property type="evidence" value="ECO:0007669"/>
    <property type="project" value="UniProtKB-KW"/>
</dbReference>
<sequence length="237" mass="26572">MIQKLADVHEFEFHETLTGFKWLANETQKLEKKGYHVLFAYEEALGYMFPSVCYDKDGLTAAMVFMAAETKWKKEGLTPYTKLQQLYSRHGFHQSLNTYVVSPDKETTSTLFQSIRARGNSALSFPVGRFRDMTKGFDSGTFDGVPTLPVDSNSQMITLWTLTGVRLTIRASGTEPKVKLYIESSASNSEDASRNVSQTFLTVLDEWVKPFAPSMTYAPKQTTSSGHSFTIPTVVAD</sequence>
<comment type="caution">
    <text evidence="6">The sequence shown here is derived from an EMBL/GenBank/DDBJ whole genome shotgun (WGS) entry which is preliminary data.</text>
</comment>
<proteinExistence type="predicted"/>
<reference evidence="6 7" key="1">
    <citation type="journal article" date="2016" name="Genome Biol. Evol.">
        <title>Divergent and convergent evolution of fungal pathogenicity.</title>
        <authorList>
            <person name="Shang Y."/>
            <person name="Xiao G."/>
            <person name="Zheng P."/>
            <person name="Cen K."/>
            <person name="Zhan S."/>
            <person name="Wang C."/>
        </authorList>
    </citation>
    <scope>NUCLEOTIDE SEQUENCE [LARGE SCALE GENOMIC DNA]</scope>
    <source>
        <strain evidence="6 7">ARSEF 7405</strain>
    </source>
</reference>
<protein>
    <submittedName>
        <fullName evidence="6">Alpha-D-phosphohexomutase, alpha/beta/alpha I/II/III</fullName>
    </submittedName>
</protein>
<gene>
    <name evidence="6" type="ORF">AAP_00759</name>
</gene>
<dbReference type="Proteomes" id="UP000242877">
    <property type="component" value="Unassembled WGS sequence"/>
</dbReference>
<evidence type="ECO:0000256" key="2">
    <source>
        <dbReference type="ARBA" id="ARBA00022842"/>
    </source>
</evidence>
<dbReference type="InterPro" id="IPR005843">
    <property type="entry name" value="A-D-PHexomutase_C"/>
</dbReference>
<dbReference type="Gene3D" id="3.40.120.10">
    <property type="entry name" value="Alpha-D-Glucose-1,6-Bisphosphate, subunit A, domain 3"/>
    <property type="match status" value="1"/>
</dbReference>
<dbReference type="Pfam" id="PF02880">
    <property type="entry name" value="PGM_PMM_III"/>
    <property type="match status" value="1"/>
</dbReference>
<dbReference type="EMBL" id="AZGZ01000002">
    <property type="protein sequence ID" value="KZZ97116.1"/>
    <property type="molecule type" value="Genomic_DNA"/>
</dbReference>
<evidence type="ECO:0000256" key="3">
    <source>
        <dbReference type="ARBA" id="ARBA00023235"/>
    </source>
</evidence>
<dbReference type="AlphaFoldDB" id="A0A168CX69"/>
<dbReference type="InterPro" id="IPR005846">
    <property type="entry name" value="A-D-PHexomutase_a/b/a-III"/>
</dbReference>
<keyword evidence="3" id="KW-0413">Isomerase</keyword>
<evidence type="ECO:0000259" key="5">
    <source>
        <dbReference type="Pfam" id="PF02880"/>
    </source>
</evidence>
<evidence type="ECO:0000313" key="7">
    <source>
        <dbReference type="Proteomes" id="UP000242877"/>
    </source>
</evidence>
<dbReference type="InterPro" id="IPR016055">
    <property type="entry name" value="A-D-PHexomutase_a/b/a-I/II/III"/>
</dbReference>
<dbReference type="GO" id="GO:0005975">
    <property type="term" value="P:carbohydrate metabolic process"/>
    <property type="evidence" value="ECO:0007669"/>
    <property type="project" value="InterPro"/>
</dbReference>
<evidence type="ECO:0000256" key="1">
    <source>
        <dbReference type="ARBA" id="ARBA00022723"/>
    </source>
</evidence>
<dbReference type="InterPro" id="IPR036900">
    <property type="entry name" value="A-D-PHexomutase_C_sf"/>
</dbReference>
<dbReference type="PANTHER" id="PTHR45745:SF1">
    <property type="entry name" value="PHOSPHOGLUCOMUTASE 2B-RELATED"/>
    <property type="match status" value="1"/>
</dbReference>
<dbReference type="OrthoDB" id="8300170at2759"/>
<dbReference type="PANTHER" id="PTHR45745">
    <property type="entry name" value="PHOSPHOMANNOMUTASE 45A"/>
    <property type="match status" value="1"/>
</dbReference>
<keyword evidence="1" id="KW-0479">Metal-binding</keyword>
<evidence type="ECO:0000259" key="4">
    <source>
        <dbReference type="Pfam" id="PF00408"/>
    </source>
</evidence>
<dbReference type="VEuPathDB" id="FungiDB:AAP_00759"/>
<feature type="domain" description="Alpha-D-phosphohexomutase alpha/beta/alpha" evidence="5">
    <location>
        <begin position="1"/>
        <end position="70"/>
    </location>
</feature>
<dbReference type="GO" id="GO:0005634">
    <property type="term" value="C:nucleus"/>
    <property type="evidence" value="ECO:0007669"/>
    <property type="project" value="TreeGrafter"/>
</dbReference>
<evidence type="ECO:0000313" key="6">
    <source>
        <dbReference type="EMBL" id="KZZ97116.1"/>
    </source>
</evidence>
<keyword evidence="7" id="KW-1185">Reference proteome</keyword>
<feature type="domain" description="Alpha-D-phosphohexomutase C-terminal" evidence="4">
    <location>
        <begin position="163"/>
        <end position="189"/>
    </location>
</feature>
<keyword evidence="2" id="KW-0460">Magnesium</keyword>